<evidence type="ECO:0000256" key="2">
    <source>
        <dbReference type="ARBA" id="ARBA00011897"/>
    </source>
</evidence>
<evidence type="ECO:0000256" key="3">
    <source>
        <dbReference type="ARBA" id="ARBA00022670"/>
    </source>
</evidence>
<comment type="catalytic activity">
    <reaction evidence="1">
        <text>Hydrolysis of Pro-|-Xaa &gt;&gt; Ala-|-Xaa in oligopeptides.</text>
        <dbReference type="EC" id="3.4.21.26"/>
    </reaction>
</comment>
<organism evidence="8 9">
    <name type="scientific">Roseateles asaccharophilus</name>
    <dbReference type="NCBI Taxonomy" id="582607"/>
    <lineage>
        <taxon>Bacteria</taxon>
        <taxon>Pseudomonadati</taxon>
        <taxon>Pseudomonadota</taxon>
        <taxon>Betaproteobacteria</taxon>
        <taxon>Burkholderiales</taxon>
        <taxon>Sphaerotilaceae</taxon>
        <taxon>Roseateles</taxon>
    </lineage>
</organism>
<gene>
    <name evidence="8" type="ORF">DFR39_10396</name>
</gene>
<dbReference type="GO" id="GO:0070012">
    <property type="term" value="F:oligopeptidase activity"/>
    <property type="evidence" value="ECO:0007669"/>
    <property type="project" value="TreeGrafter"/>
</dbReference>
<dbReference type="Pfam" id="PF00326">
    <property type="entry name" value="Peptidase_S9"/>
    <property type="match status" value="1"/>
</dbReference>
<dbReference type="PANTHER" id="PTHR42881:SF2">
    <property type="entry name" value="PROLYL ENDOPEPTIDASE"/>
    <property type="match status" value="1"/>
</dbReference>
<evidence type="ECO:0000256" key="5">
    <source>
        <dbReference type="ARBA" id="ARBA00022825"/>
    </source>
</evidence>
<keyword evidence="4" id="KW-0378">Hydrolase</keyword>
<evidence type="ECO:0000256" key="1">
    <source>
        <dbReference type="ARBA" id="ARBA00001070"/>
    </source>
</evidence>
<dbReference type="Gene3D" id="3.40.50.1820">
    <property type="entry name" value="alpha/beta hydrolase"/>
    <property type="match status" value="1"/>
</dbReference>
<keyword evidence="3" id="KW-0645">Protease</keyword>
<dbReference type="InterPro" id="IPR001375">
    <property type="entry name" value="Peptidase_S9_cat"/>
</dbReference>
<proteinExistence type="predicted"/>
<sequence>MLKAEAATVAGVDMPAPHTPCPVSDTYWGVKIEDPYRCLENLSEPGVQAYMKAQAEATEKVLSRIPGRERLLKRIQELDAEVPANVTDVSRDARGNLFYEKRLASDNQFKLYMRRGFDGPEKLLVDPEALAKATGKPHAIGAYSHSKDGALVAYSISAGGAEIGTLHVINTETGQEVMPPIDRIRGGGASWLDDGSAFFYSRLAQGWEQRPRAERFMDNTVYLRRLAEPGKDVAVFGPSVHPELGLDRSDGASVQVLRGQPVALAVVYHGVSRYRSLYISDTADLLAGKPKWRKVFDQSAKVGDVSVHQGWVYLRSAQDAPRYKLLRLALPQADMARAELLVPGGAEVITAIASAPEGLYFTRRDGAAKKLYRLPHGLEAGAAAKAAQAITLPFEGNVAIADADTELPGLVLQLSGWTRTAQHYFLAAKDSAPKALNLAPRGKFDVLPGVVAREVKVKSHDGVEVPVSIIARSDIKLDGSNPTLLYGYAAYGTVEEPGISLRTLAWLEQGGVMVFCHARGGGILGDEWHKAGHKTSKFNTWRDGIATAEWLIQQGYTSPSKLAVYGGSAGGIFVGRVLTERPDLFAAAGIGVGNLDQIRSETRANGAGNIPEYGTVKIEQEFHALRNNSTYEHIKPGTKYPALLFEHGVNDTRVDVWMSTKTATRFVAANPRGKPVLMRLEYDAGHGVGSTRIQGQLRTADRWAFFLWQAGMSGFQPK</sequence>
<evidence type="ECO:0000259" key="7">
    <source>
        <dbReference type="Pfam" id="PF02897"/>
    </source>
</evidence>
<feature type="domain" description="Peptidase S9A N-terminal" evidence="7">
    <location>
        <begin position="23"/>
        <end position="366"/>
    </location>
</feature>
<dbReference type="InterPro" id="IPR029058">
    <property type="entry name" value="AB_hydrolase_fold"/>
</dbReference>
<dbReference type="PANTHER" id="PTHR42881">
    <property type="entry name" value="PROLYL ENDOPEPTIDASE"/>
    <property type="match status" value="1"/>
</dbReference>
<keyword evidence="5" id="KW-0720">Serine protease</keyword>
<dbReference type="GO" id="GO:0006508">
    <property type="term" value="P:proteolysis"/>
    <property type="evidence" value="ECO:0007669"/>
    <property type="project" value="UniProtKB-KW"/>
</dbReference>
<dbReference type="InterPro" id="IPR051167">
    <property type="entry name" value="Prolyl_oligopep/macrocyclase"/>
</dbReference>
<dbReference type="EC" id="3.4.21.26" evidence="2"/>
<dbReference type="Gene3D" id="2.130.10.120">
    <property type="entry name" value="Prolyl oligopeptidase, N-terminal domain"/>
    <property type="match status" value="1"/>
</dbReference>
<accession>A0A4V3CJV7</accession>
<reference evidence="8 9" key="1">
    <citation type="submission" date="2019-03" db="EMBL/GenBank/DDBJ databases">
        <title>Genomic Encyclopedia of Type Strains, Phase IV (KMG-IV): sequencing the most valuable type-strain genomes for metagenomic binning, comparative biology and taxonomic classification.</title>
        <authorList>
            <person name="Goeker M."/>
        </authorList>
    </citation>
    <scope>NUCLEOTIDE SEQUENCE [LARGE SCALE GENOMIC DNA]</scope>
    <source>
        <strain evidence="8 9">DSM 25082</strain>
    </source>
</reference>
<dbReference type="InterPro" id="IPR023302">
    <property type="entry name" value="Pept_S9A_N"/>
</dbReference>
<keyword evidence="9" id="KW-1185">Reference proteome</keyword>
<dbReference type="AlphaFoldDB" id="A0A4V3CJV7"/>
<dbReference type="EMBL" id="SNXE01000003">
    <property type="protein sequence ID" value="TDP11173.1"/>
    <property type="molecule type" value="Genomic_DNA"/>
</dbReference>
<dbReference type="Proteomes" id="UP000295357">
    <property type="component" value="Unassembled WGS sequence"/>
</dbReference>
<comment type="caution">
    <text evidence="8">The sequence shown here is derived from an EMBL/GenBank/DDBJ whole genome shotgun (WGS) entry which is preliminary data.</text>
</comment>
<dbReference type="SUPFAM" id="SSF50993">
    <property type="entry name" value="Peptidase/esterase 'gauge' domain"/>
    <property type="match status" value="1"/>
</dbReference>
<dbReference type="SUPFAM" id="SSF53474">
    <property type="entry name" value="alpha/beta-Hydrolases"/>
    <property type="match status" value="1"/>
</dbReference>
<dbReference type="GO" id="GO:0004252">
    <property type="term" value="F:serine-type endopeptidase activity"/>
    <property type="evidence" value="ECO:0007669"/>
    <property type="project" value="UniProtKB-EC"/>
</dbReference>
<protein>
    <recommendedName>
        <fullName evidence="2">prolyl oligopeptidase</fullName>
        <ecNumber evidence="2">3.4.21.26</ecNumber>
    </recommendedName>
</protein>
<dbReference type="Pfam" id="PF02897">
    <property type="entry name" value="Peptidase_S9_N"/>
    <property type="match status" value="1"/>
</dbReference>
<dbReference type="PRINTS" id="PR00862">
    <property type="entry name" value="PROLIGOPTASE"/>
</dbReference>
<evidence type="ECO:0000313" key="8">
    <source>
        <dbReference type="EMBL" id="TDP11173.1"/>
    </source>
</evidence>
<feature type="domain" description="Peptidase S9 prolyl oligopeptidase catalytic" evidence="6">
    <location>
        <begin position="503"/>
        <end position="711"/>
    </location>
</feature>
<name>A0A4V3CJV7_9BURK</name>
<evidence type="ECO:0000313" key="9">
    <source>
        <dbReference type="Proteomes" id="UP000295357"/>
    </source>
</evidence>
<dbReference type="InterPro" id="IPR002470">
    <property type="entry name" value="Peptidase_S9A"/>
</dbReference>
<dbReference type="GO" id="GO:0005829">
    <property type="term" value="C:cytosol"/>
    <property type="evidence" value="ECO:0007669"/>
    <property type="project" value="TreeGrafter"/>
</dbReference>
<evidence type="ECO:0000259" key="6">
    <source>
        <dbReference type="Pfam" id="PF00326"/>
    </source>
</evidence>
<evidence type="ECO:0000256" key="4">
    <source>
        <dbReference type="ARBA" id="ARBA00022801"/>
    </source>
</evidence>